<dbReference type="Proteomes" id="UP000363590">
    <property type="component" value="Chromosome"/>
</dbReference>
<feature type="domain" description="RecJ OB" evidence="9">
    <location>
        <begin position="377"/>
        <end position="485"/>
    </location>
</feature>
<dbReference type="Pfam" id="PF02272">
    <property type="entry name" value="DHHA1"/>
    <property type="match status" value="1"/>
</dbReference>
<organism evidence="10 11">
    <name type="scientific">Acidithiobacillus thiooxidans ATCC 19377</name>
    <dbReference type="NCBI Taxonomy" id="637390"/>
    <lineage>
        <taxon>Bacteria</taxon>
        <taxon>Pseudomonadati</taxon>
        <taxon>Pseudomonadota</taxon>
        <taxon>Acidithiobacillia</taxon>
        <taxon>Acidithiobacillales</taxon>
        <taxon>Acidithiobacillaceae</taxon>
        <taxon>Acidithiobacillus</taxon>
    </lineage>
</organism>
<keyword evidence="6" id="KW-0175">Coiled coil</keyword>
<evidence type="ECO:0000259" key="7">
    <source>
        <dbReference type="Pfam" id="PF01368"/>
    </source>
</evidence>
<evidence type="ECO:0000259" key="9">
    <source>
        <dbReference type="Pfam" id="PF17768"/>
    </source>
</evidence>
<accession>A0A5P9XQU1</accession>
<comment type="similarity">
    <text evidence="1">Belongs to the RecJ family.</text>
</comment>
<gene>
    <name evidence="10" type="primary">recJ</name>
    <name evidence="10" type="ORF">GCD22_01707</name>
</gene>
<evidence type="ECO:0000256" key="1">
    <source>
        <dbReference type="ARBA" id="ARBA00005915"/>
    </source>
</evidence>
<dbReference type="InterPro" id="IPR003156">
    <property type="entry name" value="DHHA1_dom"/>
</dbReference>
<feature type="domain" description="DDH" evidence="7">
    <location>
        <begin position="3"/>
        <end position="128"/>
    </location>
</feature>
<dbReference type="Gene3D" id="3.90.1640.30">
    <property type="match status" value="1"/>
</dbReference>
<feature type="coiled-coil region" evidence="6">
    <location>
        <begin position="210"/>
        <end position="242"/>
    </location>
</feature>
<reference evidence="10 11" key="1">
    <citation type="submission" date="2019-10" db="EMBL/GenBank/DDBJ databases">
        <authorList>
            <person name="Wang R."/>
        </authorList>
    </citation>
    <scope>NUCLEOTIDE SEQUENCE [LARGE SCALE GENOMIC DNA]</scope>
    <source>
        <strain evidence="10 11">ATCC 19377</strain>
    </source>
</reference>
<sequence>MDFLIPNRVTEGYGLSPALVERAAAHQADCLITVDNGISAFAGVEAAKARGMTVVVTDHHLPGHGIPPADAVVNPNQPGCRFPWKSTCGVGVAFYLAAAIKKVLIAAGHPPVHGLDLGQFLDLVALGTVADVVPLEKNNRIFIRAGLKRLRQGTARTGLRALMRVSGISPATVQAEDLGFRLGPRINAAGRLEDMRVGVRLLLTRDAEEADTLAKKLHSLNGERQQIEAEMLEQALERAQQLLPESPEAIPLTDEDTQAVQAPRILCLQDPQGHEGVVGLVAGRIKERTGLPTLVFAPGADTGVLKGSARSIPNVHIRDFLAEMDAQHPGLILGFGGHAMAAGLTVRTQDFDRFAQIAQALALQRIPFDALAHRVWVDGEIEPDYCTLDLAQEIEAFGPYGNQFPAPLFIGTFRLLKSQRIGKDGQTLKMSVALDGAGRTGQPLQAIQFKRGEVPDPEPGDICRFLYTLSVNRFRGEESLQCIVQQVMEPISAAVV</sequence>
<evidence type="ECO:0000256" key="2">
    <source>
        <dbReference type="ARBA" id="ARBA00019841"/>
    </source>
</evidence>
<dbReference type="InterPro" id="IPR041122">
    <property type="entry name" value="RecJ_OB"/>
</dbReference>
<dbReference type="Pfam" id="PF01368">
    <property type="entry name" value="DHH"/>
    <property type="match status" value="1"/>
</dbReference>
<evidence type="ECO:0000256" key="3">
    <source>
        <dbReference type="ARBA" id="ARBA00022722"/>
    </source>
</evidence>
<dbReference type="InterPro" id="IPR051673">
    <property type="entry name" value="SSDNA_exonuclease_RecJ"/>
</dbReference>
<dbReference type="PANTHER" id="PTHR30255:SF2">
    <property type="entry name" value="SINGLE-STRANDED-DNA-SPECIFIC EXONUCLEASE RECJ"/>
    <property type="match status" value="1"/>
</dbReference>
<dbReference type="InterPro" id="IPR001667">
    <property type="entry name" value="DDH_dom"/>
</dbReference>
<dbReference type="PANTHER" id="PTHR30255">
    <property type="entry name" value="SINGLE-STRANDED-DNA-SPECIFIC EXONUCLEASE RECJ"/>
    <property type="match status" value="1"/>
</dbReference>
<evidence type="ECO:0000259" key="8">
    <source>
        <dbReference type="Pfam" id="PF02272"/>
    </source>
</evidence>
<dbReference type="NCBIfam" id="TIGR00644">
    <property type="entry name" value="recJ"/>
    <property type="match status" value="1"/>
</dbReference>
<dbReference type="InterPro" id="IPR038763">
    <property type="entry name" value="DHH_sf"/>
</dbReference>
<dbReference type="EMBL" id="CP045571">
    <property type="protein sequence ID" value="QFX95999.1"/>
    <property type="molecule type" value="Genomic_DNA"/>
</dbReference>
<name>A0A5P9XQU1_ACITH</name>
<evidence type="ECO:0000256" key="4">
    <source>
        <dbReference type="ARBA" id="ARBA00022801"/>
    </source>
</evidence>
<dbReference type="Pfam" id="PF17768">
    <property type="entry name" value="RecJ_OB"/>
    <property type="match status" value="1"/>
</dbReference>
<dbReference type="GO" id="GO:0006310">
    <property type="term" value="P:DNA recombination"/>
    <property type="evidence" value="ECO:0007669"/>
    <property type="project" value="InterPro"/>
</dbReference>
<dbReference type="GO" id="GO:0003676">
    <property type="term" value="F:nucleic acid binding"/>
    <property type="evidence" value="ECO:0007669"/>
    <property type="project" value="InterPro"/>
</dbReference>
<keyword evidence="4" id="KW-0378">Hydrolase</keyword>
<protein>
    <recommendedName>
        <fullName evidence="2">Single-stranded-DNA-specific exonuclease RecJ</fullName>
    </recommendedName>
</protein>
<proteinExistence type="inferred from homology"/>
<dbReference type="GO" id="GO:0006281">
    <property type="term" value="P:DNA repair"/>
    <property type="evidence" value="ECO:0007669"/>
    <property type="project" value="InterPro"/>
</dbReference>
<dbReference type="SUPFAM" id="SSF64182">
    <property type="entry name" value="DHH phosphoesterases"/>
    <property type="match status" value="1"/>
</dbReference>
<keyword evidence="5 10" id="KW-0269">Exonuclease</keyword>
<keyword evidence="3" id="KW-0540">Nuclease</keyword>
<feature type="domain" description="DHHA1" evidence="8">
    <location>
        <begin position="268"/>
        <end position="360"/>
    </location>
</feature>
<evidence type="ECO:0000256" key="6">
    <source>
        <dbReference type="SAM" id="Coils"/>
    </source>
</evidence>
<dbReference type="InterPro" id="IPR004610">
    <property type="entry name" value="RecJ"/>
</dbReference>
<dbReference type="AlphaFoldDB" id="A0A5P9XQU1"/>
<dbReference type="KEGG" id="atx:GCD22_01707"/>
<evidence type="ECO:0000313" key="11">
    <source>
        <dbReference type="Proteomes" id="UP000363590"/>
    </source>
</evidence>
<evidence type="ECO:0000313" key="10">
    <source>
        <dbReference type="EMBL" id="QFX95999.1"/>
    </source>
</evidence>
<dbReference type="GO" id="GO:0008409">
    <property type="term" value="F:5'-3' exonuclease activity"/>
    <property type="evidence" value="ECO:0007669"/>
    <property type="project" value="InterPro"/>
</dbReference>
<dbReference type="Gene3D" id="3.10.310.30">
    <property type="match status" value="1"/>
</dbReference>
<evidence type="ECO:0000256" key="5">
    <source>
        <dbReference type="ARBA" id="ARBA00022839"/>
    </source>
</evidence>